<keyword evidence="1" id="KW-0328">Glycosyltransferase</keyword>
<dbReference type="Pfam" id="PF01501">
    <property type="entry name" value="Glyco_transf_8"/>
    <property type="match status" value="1"/>
</dbReference>
<feature type="non-terminal residue" evidence="4">
    <location>
        <position position="169"/>
    </location>
</feature>
<comment type="caution">
    <text evidence="4">The sequence shown here is derived from an EMBL/GenBank/DDBJ whole genome shotgun (WGS) entry which is preliminary data.</text>
</comment>
<dbReference type="InterPro" id="IPR029044">
    <property type="entry name" value="Nucleotide-diphossugar_trans"/>
</dbReference>
<dbReference type="InterPro" id="IPR002495">
    <property type="entry name" value="Glyco_trans_8"/>
</dbReference>
<dbReference type="EMBL" id="AJWZ01000575">
    <property type="protein sequence ID" value="EKC76429.1"/>
    <property type="molecule type" value="Genomic_DNA"/>
</dbReference>
<proteinExistence type="predicted"/>
<dbReference type="SUPFAM" id="SSF53448">
    <property type="entry name" value="Nucleotide-diphospho-sugar transferases"/>
    <property type="match status" value="1"/>
</dbReference>
<evidence type="ECO:0000256" key="3">
    <source>
        <dbReference type="ARBA" id="ARBA00022723"/>
    </source>
</evidence>
<reference evidence="4" key="1">
    <citation type="journal article" date="2013" name="Environ. Microbiol.">
        <title>Microbiota from the distal guts of lean and obese adolescents exhibit partial functional redundancy besides clear differences in community structure.</title>
        <authorList>
            <person name="Ferrer M."/>
            <person name="Ruiz A."/>
            <person name="Lanza F."/>
            <person name="Haange S.B."/>
            <person name="Oberbach A."/>
            <person name="Till H."/>
            <person name="Bargiela R."/>
            <person name="Campoy C."/>
            <person name="Segura M.T."/>
            <person name="Richter M."/>
            <person name="von Bergen M."/>
            <person name="Seifert J."/>
            <person name="Suarez A."/>
        </authorList>
    </citation>
    <scope>NUCLEOTIDE SEQUENCE</scope>
</reference>
<keyword evidence="3" id="KW-0479">Metal-binding</keyword>
<protein>
    <submittedName>
        <fullName evidence="4">Lipopolysaccharide biosynthesis glycosyltransferase</fullName>
    </submittedName>
</protein>
<dbReference type="GO" id="GO:0016757">
    <property type="term" value="F:glycosyltransferase activity"/>
    <property type="evidence" value="ECO:0007669"/>
    <property type="project" value="UniProtKB-KW"/>
</dbReference>
<gene>
    <name evidence="4" type="ORF">OBE_00845</name>
</gene>
<dbReference type="Gene3D" id="3.90.550.10">
    <property type="entry name" value="Spore Coat Polysaccharide Biosynthesis Protein SpsA, Chain A"/>
    <property type="match status" value="1"/>
</dbReference>
<dbReference type="InterPro" id="IPR050748">
    <property type="entry name" value="Glycosyltrans_8_dom-fam"/>
</dbReference>
<evidence type="ECO:0000256" key="1">
    <source>
        <dbReference type="ARBA" id="ARBA00022676"/>
    </source>
</evidence>
<name>K1U8W6_9ZZZZ</name>
<sequence length="169" mass="19363">MSKNIVPVFMAVDDGYIPFLGVALKSVIENSSKENKYEIKILYTKVSEENKNKIKAYETENVSIEFVDLSSKLHEIEDKLYTRNYFSNTTYFRLFIPELYPEYDKAVYIDSDTVTLADIADLYNTDMGDNLIAGIPDGAVQATPVFQEYVEKVVGVIDYNIIQCRNYCN</sequence>
<evidence type="ECO:0000313" key="4">
    <source>
        <dbReference type="EMBL" id="EKC76429.1"/>
    </source>
</evidence>
<accession>K1U8W6</accession>
<dbReference type="PANTHER" id="PTHR13778:SF47">
    <property type="entry name" value="LIPOPOLYSACCHARIDE 1,3-GALACTOSYLTRANSFERASE"/>
    <property type="match status" value="1"/>
</dbReference>
<dbReference type="AlphaFoldDB" id="K1U8W6"/>
<evidence type="ECO:0000256" key="2">
    <source>
        <dbReference type="ARBA" id="ARBA00022679"/>
    </source>
</evidence>
<organism evidence="4">
    <name type="scientific">human gut metagenome</name>
    <dbReference type="NCBI Taxonomy" id="408170"/>
    <lineage>
        <taxon>unclassified sequences</taxon>
        <taxon>metagenomes</taxon>
        <taxon>organismal metagenomes</taxon>
    </lineage>
</organism>
<dbReference type="GO" id="GO:0046872">
    <property type="term" value="F:metal ion binding"/>
    <property type="evidence" value="ECO:0007669"/>
    <property type="project" value="UniProtKB-KW"/>
</dbReference>
<dbReference type="PANTHER" id="PTHR13778">
    <property type="entry name" value="GLYCOSYLTRANSFERASE 8 DOMAIN-CONTAINING PROTEIN"/>
    <property type="match status" value="1"/>
</dbReference>
<keyword evidence="2 4" id="KW-0808">Transferase</keyword>